<gene>
    <name evidence="2" type="ORF">RJ640_025362</name>
</gene>
<comment type="caution">
    <text evidence="2">The sequence shown here is derived from an EMBL/GenBank/DDBJ whole genome shotgun (WGS) entry which is preliminary data.</text>
</comment>
<evidence type="ECO:0000313" key="3">
    <source>
        <dbReference type="Proteomes" id="UP001187471"/>
    </source>
</evidence>
<dbReference type="AlphaFoldDB" id="A0AA88QMY2"/>
<name>A0AA88QMY2_9ASTE</name>
<dbReference type="PANTHER" id="PTHR31579">
    <property type="entry name" value="OS03G0796600 PROTEIN"/>
    <property type="match status" value="1"/>
</dbReference>
<dbReference type="PANTHER" id="PTHR31579:SF84">
    <property type="entry name" value="F21O3.6 PROTEIN"/>
    <property type="match status" value="1"/>
</dbReference>
<feature type="region of interest" description="Disordered" evidence="1">
    <location>
        <begin position="60"/>
        <end position="85"/>
    </location>
</feature>
<organism evidence="2 3">
    <name type="scientific">Escallonia rubra</name>
    <dbReference type="NCBI Taxonomy" id="112253"/>
    <lineage>
        <taxon>Eukaryota</taxon>
        <taxon>Viridiplantae</taxon>
        <taxon>Streptophyta</taxon>
        <taxon>Embryophyta</taxon>
        <taxon>Tracheophyta</taxon>
        <taxon>Spermatophyta</taxon>
        <taxon>Magnoliopsida</taxon>
        <taxon>eudicotyledons</taxon>
        <taxon>Gunneridae</taxon>
        <taxon>Pentapetalae</taxon>
        <taxon>asterids</taxon>
        <taxon>campanulids</taxon>
        <taxon>Escalloniales</taxon>
        <taxon>Escalloniaceae</taxon>
        <taxon>Escallonia</taxon>
    </lineage>
</organism>
<dbReference type="Pfam" id="PF04720">
    <property type="entry name" value="PDDEXK_6"/>
    <property type="match status" value="1"/>
</dbReference>
<sequence length="291" mass="32549">MSRFARTKRITYPLNDKVKDRIVGRETAFASSGSEHSGVNDVDDDSPCLTDLLYDFPEESAVDESHENESDTERDPSVSDPTEEIESLLDPTAHESDAFKNLLVAHVCKALDIFSPVKLSKSVLRRHVIALLRGFGYNAAVCKTKWENSGGLAAGSYEFIDVVRSDSVATRYVVDIDFAGEFDIARQTSHYERVLHTLPRVFVGRCEELKQIVKFMSDAAKRSLKSRGLHLPPWRKNRYLQNKWLGTYRRTINMIPANSSPASPTFAVKCRSIGFVAVNGHLAVPATARTR</sequence>
<feature type="compositionally biased region" description="Basic and acidic residues" evidence="1">
    <location>
        <begin position="63"/>
        <end position="77"/>
    </location>
</feature>
<reference evidence="2" key="1">
    <citation type="submission" date="2022-12" db="EMBL/GenBank/DDBJ databases">
        <title>Draft genome assemblies for two species of Escallonia (Escalloniales).</title>
        <authorList>
            <person name="Chanderbali A."/>
            <person name="Dervinis C."/>
            <person name="Anghel I."/>
            <person name="Soltis D."/>
            <person name="Soltis P."/>
            <person name="Zapata F."/>
        </authorList>
    </citation>
    <scope>NUCLEOTIDE SEQUENCE</scope>
    <source>
        <strain evidence="2">UCBG92.1500</strain>
        <tissue evidence="2">Leaf</tissue>
    </source>
</reference>
<dbReference type="InterPro" id="IPR006502">
    <property type="entry name" value="PDDEXK-like"/>
</dbReference>
<dbReference type="NCBIfam" id="TIGR01615">
    <property type="entry name" value="A_thal_3542"/>
    <property type="match status" value="1"/>
</dbReference>
<accession>A0AA88QMY2</accession>
<proteinExistence type="predicted"/>
<dbReference type="EMBL" id="JAVXUO010002584">
    <property type="protein sequence ID" value="KAK2971412.1"/>
    <property type="molecule type" value="Genomic_DNA"/>
</dbReference>
<evidence type="ECO:0000256" key="1">
    <source>
        <dbReference type="SAM" id="MobiDB-lite"/>
    </source>
</evidence>
<evidence type="ECO:0000313" key="2">
    <source>
        <dbReference type="EMBL" id="KAK2971412.1"/>
    </source>
</evidence>
<dbReference type="Proteomes" id="UP001187471">
    <property type="component" value="Unassembled WGS sequence"/>
</dbReference>
<keyword evidence="3" id="KW-1185">Reference proteome</keyword>
<protein>
    <submittedName>
        <fullName evidence="2">Uncharacterized protein</fullName>
    </submittedName>
</protein>